<dbReference type="GO" id="GO:0016020">
    <property type="term" value="C:membrane"/>
    <property type="evidence" value="ECO:0007669"/>
    <property type="project" value="InterPro"/>
</dbReference>
<sequence length="2906" mass="295036">MPSRFLNLTVAFLLSFFAATSQAQIVDNFDDGNLGTNITGNGTGFSSIGQLGVSESGGVVNMTGSSYSTMVIQSNDTVNPFQATSTTTHFRFGTIAYASAWQRFWLGYRDSAFFDNHFFPDQPSAQGLYVSVISNTGFENAYNYTGNLVSHNGSIRTILASWNWSDVTQLSNLTVSLTTTDTTYSISFSGAVATPTFTVGASSGALTGLGSTSGKTFRVGVHNQSNGTSTAAVDAIIMGALPAAPPTVTNVTPATGSTVGGTTVMITGANFTGASAVTFGGTAATSFTVDSATQITAVTPAGTAGAASVLVTTAGGTNAANTLFTYTASTPLAALEAYLKAGNAEAGDFFGQVVAVSGDTAVVGAYSEGSNATGVNGNGADNSASYSGAAYIFTRTAGVWTQQAYLKASNSEAYDNFGCSVAVSGDTVVIGAYAEASSATGVNGNQADNSAVYSGAAYVFTRSGSTWTQQAYLKASNTEEYDTFGYSVAISGDTAIIGAQGESSNATGVGGNQADNSASTSGAAYVFTRSGSTWTQQAYLKASNTGEYDYFGLSVALSGDTAIIGAQGESSNATGVGGNQVNNSASFSGAAYIFSRSGSTWTQQAYLKASNSQADGRFGRSVDVSGDTAVIGAYGEASNATGVNGNQVNNSAYFSGAAYIFSRSGSTWTQQAYLKASNSAVSDNFGLSVAVSGNTAVIGAFAEDSNATGVNGNQADNSTSASGAAYVFTRSAGVWTQKDYLKASNTGENDRFGLSVAVSGHTAIIGASFEDSDATTVGGDGSNNNATEAGAAYIFNLGQAAIAPTVTNVSPATGSTAGGRSVTITGTDFTGATAVTFGGTAATSFTVDSATQITAVTPAGTAGTASVLVTTTGGTNAANTLFTYVSPPTVTNVAPARGPTAGGTSVTITGTDFTGATAVTFGGTAATSFTVDSATQITAVTPAGSAGAVSVLVTTAGGTNAANTLFTYIAPPTVTNVNPATGSTVGGTSVTITGTNFTGATGVTFGGAPASRVRVFNATTITATTPAGTAGPASVLVTTAGGTNVANTLFTYIVPNSAPSFNLPLGDLGPAGMVWTQRTSGFDSWNAITSSADGSKLAAVIFGGPIFTSADSGVTWTARENSRNWTSITSSADGSKLAATVSAGQIYTSTDSGVTWTARESSRSWTSITSSADGSKLAATTYAGPVYTSTDSGVTWTPRASGNFNWNSIASSADGSKLVAGAYGAPIHTSTDSGVTWTARDSSRNWNTVASSTDGSKLAAIAFGGQIYTSTDSGVTWVARDSNRNWNYIASSADGTKLVATVSFNLVYISGDSGVTWTPQDTSRRWSAVASSADGSKLAATVTNGQIFTSVPAPLPPVVKVLAGSGTSTTPNFAFNISPGPASDNGQTVSFTVTNNNNALFTTQPAIANNGTLTFTPGNTVGSAIVTVTAVDNGGTAAGGVDSSAAQTFTIQVLPPAPTVANVAPSSGTTFGGTSVTITGTEFTNATAVTFGGTAATSFTVDSATQITATTPAGTAGAASVLVTTPSGTNAANTLFTYVVPNFAPVITSNGGDATASINVAENSAAVTTVTATDADLPAQTLTFTKSGADAALFNLDSATGVLSFITAPNYEAPADSGLNNIYEVTVTVADTGSPALNDVQDLSIIVTDVNENPAIRPSSSFLAYETVNPTRDASGLIVYTTNNAATLAAQPFNRVRYRMDNTTGGVAYYADASFDAWGGLTVAGLKVPDAGNILTTQRNVTNVSIRSNHPRVINSNTELGRLEHWTNNYATPGIIGGSGSLYDYDDTPQTPIVGYGSFQLHNLSATVPETVFAWNNHSNGAVPEVGFGNATIGIHPDWTFTNTGTNAWRMQIYIENNFVPPAMSFTEDVVGNILFFNAPFQDDSASLTVTLSIADGTITGNAGTGITVGGTAISRTFTGSVADLNAYFTTPGKVTYLGAPNNTVSRTLTVTVSDGGLSTSTTSTIHLAPVNDLPTDIAVTPSNVPENNEPNAIVGTLSTIDPDVGDTFSYSLVTGAGNTDNGSFSIVGNTLRIIPGVDFETKPSYSIRVRSTEASTAFIEKALTINVRDLLEQEIAYDDFRRPSDSGSGWSTNWSVANPAVANLVYPPLNSGGQAAGSGAGQRFRTLGAAQTTGVVYVSALLKGGGYCNITLYDTTQEKVSFGVVYDPLRGTFNPNFGLFDETRRFEGGAAMVPTAVPIDTATHLILARVDLDLNTVDMWLDPNLALPLGAPNCTSRAGSASGGNYDFNRVRLEVTGTAVMDEPRIMAGDRRFVAERLTSASIASPSVTNVKNTRATLGGDISQTGGTAILERGVVYSATAVNSNPEVGGTGVFQATASGTSTGTFTVNVAGLVAGTNYRFKAYARNAIGTTYTLTTGSFQTLSVPESIPGDSGDVISNSLATGADGTSTIGNYGVLRRGGFLAENGVFAYPGYLLTGSGSPQVTAANNSGIWKVQGGNPLLVARTGTTVPDVPGALFATVPEVPGLSESGDVSMLSTLVIGSGGVTSANDTGLWSEIGGGGLRLLLREDDSIPSLAGVKVGSFASGVYATARTGASTGEAVFSVTYKGASTKTALLRTSVSGATTTVSVVAQEGEIAPGASPAANYVSVAGSYSDPGRMDAQGNFVYSALTTPGNKEGIWYQPVTGGTPSKVFFAGETAPGTGGATFARLQRPSMGSNGFISFRATLNLNGDNATNARNDGIWNGSASNPASFTCVLRRGDGVSKVSNLPVGSLVGNPWGGWLTNSNLGAWRAWLDVDGDGISSTADGDVNAIFANLSGTMQLAVKVGDAAPGTTGATFSGFDLPMVGGNNQYAILGNLSGGDTVTANNQGLWKSAPNGGALTLAIRKGATITTTEGPKVVTKIDVPGSNQTDRRWEQPVMDSTGRMVVYVTFADGSTSQVIVP</sequence>
<keyword evidence="1 4" id="KW-0732">Signal</keyword>
<dbReference type="InterPro" id="IPR013519">
    <property type="entry name" value="Int_alpha_beta-p"/>
</dbReference>
<evidence type="ECO:0000256" key="1">
    <source>
        <dbReference type="ARBA" id="ARBA00022729"/>
    </source>
</evidence>
<evidence type="ECO:0000256" key="2">
    <source>
        <dbReference type="ARBA" id="ARBA00022737"/>
    </source>
</evidence>
<evidence type="ECO:0000256" key="3">
    <source>
        <dbReference type="ARBA" id="ARBA00023180"/>
    </source>
</evidence>
<feature type="domain" description="Cadherin" evidence="5">
    <location>
        <begin position="1552"/>
        <end position="1660"/>
    </location>
</feature>
<keyword evidence="3" id="KW-0325">Glycoprotein</keyword>
<feature type="signal peptide" evidence="4">
    <location>
        <begin position="1"/>
        <end position="23"/>
    </location>
</feature>
<feature type="domain" description="Cadherin" evidence="5">
    <location>
        <begin position="1977"/>
        <end position="2081"/>
    </location>
</feature>
<dbReference type="RefSeq" id="WP_184206780.1">
    <property type="nucleotide sequence ID" value="NZ_JACHIF010000002.1"/>
</dbReference>
<dbReference type="InterPro" id="IPR013783">
    <property type="entry name" value="Ig-like_fold"/>
</dbReference>
<proteinExistence type="predicted"/>
<evidence type="ECO:0000256" key="4">
    <source>
        <dbReference type="SAM" id="SignalP"/>
    </source>
</evidence>
<dbReference type="CDD" id="cd00603">
    <property type="entry name" value="IPT_PCSR"/>
    <property type="match status" value="1"/>
</dbReference>
<dbReference type="InterPro" id="IPR028994">
    <property type="entry name" value="Integrin_alpha_N"/>
</dbReference>
<reference evidence="6 7" key="1">
    <citation type="submission" date="2020-08" db="EMBL/GenBank/DDBJ databases">
        <title>Genomic Encyclopedia of Type Strains, Phase IV (KMG-IV): sequencing the most valuable type-strain genomes for metagenomic binning, comparative biology and taxonomic classification.</title>
        <authorList>
            <person name="Goeker M."/>
        </authorList>
    </citation>
    <scope>NUCLEOTIDE SEQUENCE [LARGE SCALE GENOMIC DNA]</scope>
    <source>
        <strain evidence="6 7">DSM 12251</strain>
    </source>
</reference>
<dbReference type="Pfam" id="PF01833">
    <property type="entry name" value="TIG"/>
    <property type="match status" value="5"/>
</dbReference>
<name>A0A7W8DP80_9BACT</name>
<dbReference type="CDD" id="cd00102">
    <property type="entry name" value="IPT"/>
    <property type="match status" value="4"/>
</dbReference>
<gene>
    <name evidence="6" type="ORF">HNQ64_001400</name>
</gene>
<dbReference type="GO" id="GO:0005509">
    <property type="term" value="F:calcium ion binding"/>
    <property type="evidence" value="ECO:0007669"/>
    <property type="project" value="InterPro"/>
</dbReference>
<dbReference type="InterPro" id="IPR002909">
    <property type="entry name" value="IPT_dom"/>
</dbReference>
<dbReference type="Gene3D" id="2.130.10.130">
    <property type="entry name" value="Integrin alpha, N-terminal"/>
    <property type="match status" value="2"/>
</dbReference>
<evidence type="ECO:0000313" key="6">
    <source>
        <dbReference type="EMBL" id="MBB5037158.1"/>
    </source>
</evidence>
<dbReference type="SUPFAM" id="SSF49313">
    <property type="entry name" value="Cadherin-like"/>
    <property type="match status" value="2"/>
</dbReference>
<comment type="caution">
    <text evidence="6">The sequence shown here is derived from an EMBL/GenBank/DDBJ whole genome shotgun (WGS) entry which is preliminary data.</text>
</comment>
<dbReference type="Gene3D" id="2.60.40.60">
    <property type="entry name" value="Cadherins"/>
    <property type="match status" value="2"/>
</dbReference>
<protein>
    <recommendedName>
        <fullName evidence="5">Cadherin domain-containing protein</fullName>
    </recommendedName>
</protein>
<accession>A0A7W8DP80</accession>
<dbReference type="InterPro" id="IPR013517">
    <property type="entry name" value="FG-GAP"/>
</dbReference>
<dbReference type="InterPro" id="IPR002126">
    <property type="entry name" value="Cadherin-like_dom"/>
</dbReference>
<dbReference type="Pfam" id="PF14312">
    <property type="entry name" value="FG-GAP_2"/>
    <property type="match status" value="7"/>
</dbReference>
<evidence type="ECO:0000259" key="5">
    <source>
        <dbReference type="PROSITE" id="PS50268"/>
    </source>
</evidence>
<dbReference type="SMART" id="SM00191">
    <property type="entry name" value="Int_alpha"/>
    <property type="match status" value="5"/>
</dbReference>
<dbReference type="EMBL" id="JACHIF010000002">
    <property type="protein sequence ID" value="MBB5037158.1"/>
    <property type="molecule type" value="Genomic_DNA"/>
</dbReference>
<dbReference type="InterPro" id="IPR015919">
    <property type="entry name" value="Cadherin-like_sf"/>
</dbReference>
<dbReference type="GO" id="GO:0007156">
    <property type="term" value="P:homophilic cell adhesion via plasma membrane adhesion molecules"/>
    <property type="evidence" value="ECO:0007669"/>
    <property type="project" value="InterPro"/>
</dbReference>
<dbReference type="InterPro" id="IPR014756">
    <property type="entry name" value="Ig_E-set"/>
</dbReference>
<dbReference type="NCBIfam" id="TIGR05002">
    <property type="entry name" value="NxxGxxAF_repeat"/>
    <property type="match status" value="2"/>
</dbReference>
<keyword evidence="2" id="KW-0677">Repeat</keyword>
<keyword evidence="7" id="KW-1185">Reference proteome</keyword>
<dbReference type="SMART" id="SM00429">
    <property type="entry name" value="IPT"/>
    <property type="match status" value="5"/>
</dbReference>
<dbReference type="PROSITE" id="PS50268">
    <property type="entry name" value="CADHERIN_2"/>
    <property type="match status" value="2"/>
</dbReference>
<dbReference type="Gene3D" id="2.60.40.10">
    <property type="entry name" value="Immunoglobulins"/>
    <property type="match status" value="5"/>
</dbReference>
<dbReference type="PANTHER" id="PTHR36220:SF1">
    <property type="entry name" value="GAMMA TUBULIN COMPLEX COMPONENT C-TERMINAL DOMAIN-CONTAINING PROTEIN"/>
    <property type="match status" value="1"/>
</dbReference>
<dbReference type="SUPFAM" id="SSF81296">
    <property type="entry name" value="E set domains"/>
    <property type="match status" value="5"/>
</dbReference>
<dbReference type="PANTHER" id="PTHR36220">
    <property type="entry name" value="UNNAMED PRODUCT"/>
    <property type="match status" value="1"/>
</dbReference>
<evidence type="ECO:0000313" key="7">
    <source>
        <dbReference type="Proteomes" id="UP000534294"/>
    </source>
</evidence>
<dbReference type="SUPFAM" id="SSF110296">
    <property type="entry name" value="Oligoxyloglucan reducing end-specific cellobiohydrolase"/>
    <property type="match status" value="1"/>
</dbReference>
<organism evidence="6 7">
    <name type="scientific">Prosthecobacter dejongeii</name>
    <dbReference type="NCBI Taxonomy" id="48465"/>
    <lineage>
        <taxon>Bacteria</taxon>
        <taxon>Pseudomonadati</taxon>
        <taxon>Verrucomicrobiota</taxon>
        <taxon>Verrucomicrobiia</taxon>
        <taxon>Verrucomicrobiales</taxon>
        <taxon>Verrucomicrobiaceae</taxon>
        <taxon>Prosthecobacter</taxon>
    </lineage>
</organism>
<dbReference type="SMART" id="SM00112">
    <property type="entry name" value="CA"/>
    <property type="match status" value="2"/>
</dbReference>
<dbReference type="Proteomes" id="UP000534294">
    <property type="component" value="Unassembled WGS sequence"/>
</dbReference>
<feature type="chain" id="PRO_5031127463" description="Cadherin domain-containing protein" evidence="4">
    <location>
        <begin position="24"/>
        <end position="2906"/>
    </location>
</feature>
<dbReference type="CDD" id="cd11304">
    <property type="entry name" value="Cadherin_repeat"/>
    <property type="match status" value="2"/>
</dbReference>